<dbReference type="GO" id="GO:0006285">
    <property type="term" value="P:base-excision repair, AP site formation"/>
    <property type="evidence" value="ECO:0007669"/>
    <property type="project" value="TreeGrafter"/>
</dbReference>
<proteinExistence type="predicted"/>
<dbReference type="SUPFAM" id="SSF48150">
    <property type="entry name" value="DNA-glycosylase"/>
    <property type="match status" value="1"/>
</dbReference>
<dbReference type="RefSeq" id="WP_308425799.1">
    <property type="nucleotide sequence ID" value="NZ_BMQL01000014.1"/>
</dbReference>
<gene>
    <name evidence="6" type="ORF">GCM10008957_26110</name>
</gene>
<keyword evidence="6" id="KW-0326">Glycosidase</keyword>
<dbReference type="GO" id="GO:0008725">
    <property type="term" value="F:DNA-3-methyladenine glycosylase activity"/>
    <property type="evidence" value="ECO:0007669"/>
    <property type="project" value="TreeGrafter"/>
</dbReference>
<dbReference type="InterPro" id="IPR003265">
    <property type="entry name" value="HhH-GPD_domain"/>
</dbReference>
<reference evidence="6" key="2">
    <citation type="submission" date="2020-09" db="EMBL/GenBank/DDBJ databases">
        <authorList>
            <person name="Sun Q."/>
            <person name="Ohkuma M."/>
        </authorList>
    </citation>
    <scope>NUCLEOTIDE SEQUENCE</scope>
    <source>
        <strain evidence="6">JCM 31311</strain>
    </source>
</reference>
<dbReference type="GO" id="GO:0043916">
    <property type="term" value="F:DNA-7-methylguanine glycosylase activity"/>
    <property type="evidence" value="ECO:0007669"/>
    <property type="project" value="TreeGrafter"/>
</dbReference>
<protein>
    <recommendedName>
        <fullName evidence="2">DNA-3-methyladenine glycosylase II</fullName>
        <ecNumber evidence="2">3.2.2.21</ecNumber>
    </recommendedName>
</protein>
<dbReference type="PANTHER" id="PTHR43003:SF5">
    <property type="entry name" value="DNA-3-METHYLADENINE GLYCOSYLASE"/>
    <property type="match status" value="1"/>
</dbReference>
<evidence type="ECO:0000256" key="1">
    <source>
        <dbReference type="ARBA" id="ARBA00000086"/>
    </source>
</evidence>
<dbReference type="GO" id="GO:0005737">
    <property type="term" value="C:cytoplasm"/>
    <property type="evidence" value="ECO:0007669"/>
    <property type="project" value="TreeGrafter"/>
</dbReference>
<dbReference type="PANTHER" id="PTHR43003">
    <property type="entry name" value="DNA-3-METHYLADENINE GLYCOSYLASE"/>
    <property type="match status" value="1"/>
</dbReference>
<dbReference type="Pfam" id="PF00730">
    <property type="entry name" value="HhH-GPD"/>
    <property type="match status" value="1"/>
</dbReference>
<dbReference type="EMBL" id="BMQL01000014">
    <property type="protein sequence ID" value="GGR12026.1"/>
    <property type="molecule type" value="Genomic_DNA"/>
</dbReference>
<evidence type="ECO:0000313" key="6">
    <source>
        <dbReference type="EMBL" id="GGR12026.1"/>
    </source>
</evidence>
<dbReference type="Proteomes" id="UP000603865">
    <property type="component" value="Unassembled WGS sequence"/>
</dbReference>
<dbReference type="InterPro" id="IPR051912">
    <property type="entry name" value="Alkylbase_DNA_Glycosylase/TA"/>
</dbReference>
<dbReference type="GO" id="GO:0032131">
    <property type="term" value="F:alkylated DNA binding"/>
    <property type="evidence" value="ECO:0007669"/>
    <property type="project" value="TreeGrafter"/>
</dbReference>
<dbReference type="Gene3D" id="1.10.1670.40">
    <property type="match status" value="1"/>
</dbReference>
<dbReference type="Gene3D" id="1.10.340.30">
    <property type="entry name" value="Hypothetical protein, domain 2"/>
    <property type="match status" value="1"/>
</dbReference>
<dbReference type="GO" id="GO:0006307">
    <property type="term" value="P:DNA alkylation repair"/>
    <property type="evidence" value="ECO:0007669"/>
    <property type="project" value="TreeGrafter"/>
</dbReference>
<keyword evidence="6" id="KW-0378">Hydrolase</keyword>
<name>A0A918CAS4_9DEIO</name>
<dbReference type="CDD" id="cd00056">
    <property type="entry name" value="ENDO3c"/>
    <property type="match status" value="1"/>
</dbReference>
<accession>A0A918CAS4</accession>
<dbReference type="AlphaFoldDB" id="A0A918CAS4"/>
<comment type="caution">
    <text evidence="6">The sequence shown here is derived from an EMBL/GenBank/DDBJ whole genome shotgun (WGS) entry which is preliminary data.</text>
</comment>
<dbReference type="GO" id="GO:0032993">
    <property type="term" value="C:protein-DNA complex"/>
    <property type="evidence" value="ECO:0007669"/>
    <property type="project" value="TreeGrafter"/>
</dbReference>
<evidence type="ECO:0000313" key="7">
    <source>
        <dbReference type="Proteomes" id="UP000603865"/>
    </source>
</evidence>
<evidence type="ECO:0000256" key="4">
    <source>
        <dbReference type="ARBA" id="ARBA00023204"/>
    </source>
</evidence>
<keyword evidence="4" id="KW-0234">DNA repair</keyword>
<evidence type="ECO:0000259" key="5">
    <source>
        <dbReference type="SMART" id="SM00478"/>
    </source>
</evidence>
<evidence type="ECO:0000256" key="3">
    <source>
        <dbReference type="ARBA" id="ARBA00022763"/>
    </source>
</evidence>
<keyword evidence="3" id="KW-0227">DNA damage</keyword>
<dbReference type="SMART" id="SM00478">
    <property type="entry name" value="ENDO3c"/>
    <property type="match status" value="1"/>
</dbReference>
<organism evidence="6 7">
    <name type="scientific">Deinococcus ruber</name>
    <dbReference type="NCBI Taxonomy" id="1848197"/>
    <lineage>
        <taxon>Bacteria</taxon>
        <taxon>Thermotogati</taxon>
        <taxon>Deinococcota</taxon>
        <taxon>Deinococci</taxon>
        <taxon>Deinococcales</taxon>
        <taxon>Deinococcaceae</taxon>
        <taxon>Deinococcus</taxon>
    </lineage>
</organism>
<keyword evidence="7" id="KW-1185">Reference proteome</keyword>
<evidence type="ECO:0000256" key="2">
    <source>
        <dbReference type="ARBA" id="ARBA00012000"/>
    </source>
</evidence>
<feature type="domain" description="HhH-GPD" evidence="5">
    <location>
        <begin position="47"/>
        <end position="197"/>
    </location>
</feature>
<dbReference type="InterPro" id="IPR011257">
    <property type="entry name" value="DNA_glycosylase"/>
</dbReference>
<comment type="catalytic activity">
    <reaction evidence="1">
        <text>Hydrolysis of alkylated DNA, releasing 3-methyladenine, 3-methylguanine, 7-methylguanine and 7-methyladenine.</text>
        <dbReference type="EC" id="3.2.2.21"/>
    </reaction>
</comment>
<dbReference type="EC" id="3.2.2.21" evidence="2"/>
<sequence>MTPSALFAAQQHLSRDPVMADIIARAGDLPELLPASDPFAALVRAVLGQQLSVKAAAAIAGRVEAATDFDPARLLALSPDDLRALGLSWAKVRTVRAISGAALGLEDAPTHIDFVHLAGLPDEAVIEALLPLPGIGRWTAEMFLMFSLARPDVFSFGDYVLRLSLAHHYPGQDHAALVQRWSPWRTLAARYLWHARP</sequence>
<reference evidence="6" key="1">
    <citation type="journal article" date="2014" name="Int. J. Syst. Evol. Microbiol.">
        <title>Complete genome sequence of Corynebacterium casei LMG S-19264T (=DSM 44701T), isolated from a smear-ripened cheese.</title>
        <authorList>
            <consortium name="US DOE Joint Genome Institute (JGI-PGF)"/>
            <person name="Walter F."/>
            <person name="Albersmeier A."/>
            <person name="Kalinowski J."/>
            <person name="Ruckert C."/>
        </authorList>
    </citation>
    <scope>NUCLEOTIDE SEQUENCE</scope>
    <source>
        <strain evidence="6">JCM 31311</strain>
    </source>
</reference>